<evidence type="ECO:0000313" key="1">
    <source>
        <dbReference type="EMBL" id="GAE53417.1"/>
    </source>
</evidence>
<sequence>GLCAGAGRAERCGRYRAFAGGRRAPRRLRARHGLRRAARHPGRAEFRSVAGRRRAGDHRRRCGGGAGDAADLAGAQTGGGAVLGDCAGSGAGRPGALCRAAGRADPVRRQRRPGCAALGRSV</sequence>
<comment type="caution">
    <text evidence="1">The sequence shown here is derived from an EMBL/GenBank/DDBJ whole genome shotgun (WGS) entry which is preliminary data.</text>
</comment>
<dbReference type="Proteomes" id="UP000019084">
    <property type="component" value="Unassembled WGS sequence"/>
</dbReference>
<dbReference type="AlphaFoldDB" id="W4SAM0"/>
<evidence type="ECO:0000313" key="2">
    <source>
        <dbReference type="Proteomes" id="UP000019084"/>
    </source>
</evidence>
<feature type="non-terminal residue" evidence="1">
    <location>
        <position position="1"/>
    </location>
</feature>
<gene>
    <name evidence="1" type="ORF">XPR_0052</name>
</gene>
<reference evidence="1 2" key="1">
    <citation type="submission" date="2014-01" db="EMBL/GenBank/DDBJ databases">
        <title>Genome sequence and analysis of Xanthomonas arboricola pv. pruni.</title>
        <authorList>
            <person name="Fujikawa T."/>
            <person name="Nakazono-Nagaoka E."/>
        </authorList>
    </citation>
    <scope>NUCLEOTIDE SEQUENCE [LARGE SCALE GENOMIC DNA]</scope>
    <source>
        <strain evidence="2">MAFF 301420</strain>
    </source>
</reference>
<protein>
    <submittedName>
        <fullName evidence="1">Uncharacterized protein</fullName>
    </submittedName>
</protein>
<proteinExistence type="predicted"/>
<dbReference type="EMBL" id="BAVC01000004">
    <property type="protein sequence ID" value="GAE53417.1"/>
    <property type="molecule type" value="Genomic_DNA"/>
</dbReference>
<accession>W4SAM0</accession>
<organism evidence="1 2">
    <name type="scientific">Xanthomonas arboricola pv. pruni MAFF 301420</name>
    <dbReference type="NCBI Taxonomy" id="1418095"/>
    <lineage>
        <taxon>Bacteria</taxon>
        <taxon>Pseudomonadati</taxon>
        <taxon>Pseudomonadota</taxon>
        <taxon>Gammaproteobacteria</taxon>
        <taxon>Lysobacterales</taxon>
        <taxon>Lysobacteraceae</taxon>
        <taxon>Xanthomonas</taxon>
    </lineage>
</organism>
<name>W4SAM0_9XANT</name>
<feature type="non-terminal residue" evidence="1">
    <location>
        <position position="122"/>
    </location>
</feature>